<evidence type="ECO:0000313" key="1">
    <source>
        <dbReference type="EMBL" id="KAH3801073.1"/>
    </source>
</evidence>
<proteinExistence type="predicted"/>
<gene>
    <name evidence="1" type="ORF">DPMN_154717</name>
</gene>
<dbReference type="InterPro" id="IPR011993">
    <property type="entry name" value="PH-like_dom_sf"/>
</dbReference>
<dbReference type="EMBL" id="JAIWYP010000007">
    <property type="protein sequence ID" value="KAH3801073.1"/>
    <property type="molecule type" value="Genomic_DNA"/>
</dbReference>
<dbReference type="InterPro" id="IPR051133">
    <property type="entry name" value="Adapter_Engulfment-Domain"/>
</dbReference>
<accession>A0A9D4FPT4</accession>
<dbReference type="PANTHER" id="PTHR11232">
    <property type="entry name" value="PHOSPHOTYROSINE INTERACTION DOMAIN-CONTAINING FAMILY MEMBER"/>
    <property type="match status" value="1"/>
</dbReference>
<reference evidence="1" key="2">
    <citation type="submission" date="2020-11" db="EMBL/GenBank/DDBJ databases">
        <authorList>
            <person name="McCartney M.A."/>
            <person name="Auch B."/>
            <person name="Kono T."/>
            <person name="Mallez S."/>
            <person name="Becker A."/>
            <person name="Gohl D.M."/>
            <person name="Silverstein K.A.T."/>
            <person name="Koren S."/>
            <person name="Bechman K.B."/>
            <person name="Herman A."/>
            <person name="Abrahante J.E."/>
            <person name="Garbe J."/>
        </authorList>
    </citation>
    <scope>NUCLEOTIDE SEQUENCE</scope>
    <source>
        <strain evidence="1">Duluth1</strain>
        <tissue evidence="1">Whole animal</tissue>
    </source>
</reference>
<dbReference type="GO" id="GO:0050998">
    <property type="term" value="F:nitric-oxide synthase binding"/>
    <property type="evidence" value="ECO:0007669"/>
    <property type="project" value="TreeGrafter"/>
</dbReference>
<reference evidence="1" key="1">
    <citation type="journal article" date="2019" name="bioRxiv">
        <title>The Genome of the Zebra Mussel, Dreissena polymorpha: A Resource for Invasive Species Research.</title>
        <authorList>
            <person name="McCartney M.A."/>
            <person name="Auch B."/>
            <person name="Kono T."/>
            <person name="Mallez S."/>
            <person name="Zhang Y."/>
            <person name="Obille A."/>
            <person name="Becker A."/>
            <person name="Abrahante J.E."/>
            <person name="Garbe J."/>
            <person name="Badalamenti J.P."/>
            <person name="Herman A."/>
            <person name="Mangelson H."/>
            <person name="Liachko I."/>
            <person name="Sullivan S."/>
            <person name="Sone E.D."/>
            <person name="Koren S."/>
            <person name="Silverstein K.A.T."/>
            <person name="Beckman K.B."/>
            <person name="Gohl D.M."/>
        </authorList>
    </citation>
    <scope>NUCLEOTIDE SEQUENCE</scope>
    <source>
        <strain evidence="1">Duluth1</strain>
        <tissue evidence="1">Whole animal</tissue>
    </source>
</reference>
<dbReference type="Proteomes" id="UP000828390">
    <property type="component" value="Unassembled WGS sequence"/>
</dbReference>
<keyword evidence="2" id="KW-1185">Reference proteome</keyword>
<dbReference type="Gene3D" id="2.30.29.30">
    <property type="entry name" value="Pleckstrin-homology domain (PH domain)/Phosphotyrosine-binding domain (PTB)"/>
    <property type="match status" value="1"/>
</dbReference>
<sequence>MDVVRNYIGTLDIPRPSSRVEIVAAMRIIRYEFKAKAIKKRKVDHLVSVDGVRVYVCKWKKVHIVEIFNR</sequence>
<dbReference type="SUPFAM" id="SSF50729">
    <property type="entry name" value="PH domain-like"/>
    <property type="match status" value="1"/>
</dbReference>
<dbReference type="PANTHER" id="PTHR11232:SF17">
    <property type="entry name" value="CAPON-LIKE PROTEIN"/>
    <property type="match status" value="1"/>
</dbReference>
<comment type="caution">
    <text evidence="1">The sequence shown here is derived from an EMBL/GenBank/DDBJ whole genome shotgun (WGS) entry which is preliminary data.</text>
</comment>
<dbReference type="AlphaFoldDB" id="A0A9D4FPT4"/>
<protein>
    <submittedName>
        <fullName evidence="1">Uncharacterized protein</fullName>
    </submittedName>
</protein>
<name>A0A9D4FPT4_DREPO</name>
<organism evidence="1 2">
    <name type="scientific">Dreissena polymorpha</name>
    <name type="common">Zebra mussel</name>
    <name type="synonym">Mytilus polymorpha</name>
    <dbReference type="NCBI Taxonomy" id="45954"/>
    <lineage>
        <taxon>Eukaryota</taxon>
        <taxon>Metazoa</taxon>
        <taxon>Spiralia</taxon>
        <taxon>Lophotrochozoa</taxon>
        <taxon>Mollusca</taxon>
        <taxon>Bivalvia</taxon>
        <taxon>Autobranchia</taxon>
        <taxon>Heteroconchia</taxon>
        <taxon>Euheterodonta</taxon>
        <taxon>Imparidentia</taxon>
        <taxon>Neoheterodontei</taxon>
        <taxon>Myida</taxon>
        <taxon>Dreissenoidea</taxon>
        <taxon>Dreissenidae</taxon>
        <taxon>Dreissena</taxon>
    </lineage>
</organism>
<evidence type="ECO:0000313" key="2">
    <source>
        <dbReference type="Proteomes" id="UP000828390"/>
    </source>
</evidence>